<dbReference type="Gene3D" id="3.40.190.290">
    <property type="match status" value="1"/>
</dbReference>
<dbReference type="PANTHER" id="PTHR30419">
    <property type="entry name" value="HTH-TYPE TRANSCRIPTIONAL REGULATOR YBHD"/>
    <property type="match status" value="1"/>
</dbReference>
<dbReference type="RefSeq" id="WP_183369641.1">
    <property type="nucleotide sequence ID" value="NZ_BAABHL010000128.1"/>
</dbReference>
<evidence type="ECO:0000256" key="1">
    <source>
        <dbReference type="ARBA" id="ARBA00009437"/>
    </source>
</evidence>
<keyword evidence="4" id="KW-0804">Transcription</keyword>
<dbReference type="EMBL" id="JACIFP010000001">
    <property type="protein sequence ID" value="MBB4134478.1"/>
    <property type="molecule type" value="Genomic_DNA"/>
</dbReference>
<evidence type="ECO:0000313" key="6">
    <source>
        <dbReference type="EMBL" id="MBB4134478.1"/>
    </source>
</evidence>
<comment type="caution">
    <text evidence="6">The sequence shown here is derived from an EMBL/GenBank/DDBJ whole genome shotgun (WGS) entry which is preliminary data.</text>
</comment>
<keyword evidence="2" id="KW-0805">Transcription regulation</keyword>
<dbReference type="FunFam" id="1.10.10.10:FF:000001">
    <property type="entry name" value="LysR family transcriptional regulator"/>
    <property type="match status" value="1"/>
</dbReference>
<evidence type="ECO:0000259" key="5">
    <source>
        <dbReference type="PROSITE" id="PS50931"/>
    </source>
</evidence>
<evidence type="ECO:0000256" key="4">
    <source>
        <dbReference type="ARBA" id="ARBA00023163"/>
    </source>
</evidence>
<proteinExistence type="inferred from homology"/>
<accession>A0A840EVV4</accession>
<dbReference type="InterPro" id="IPR050950">
    <property type="entry name" value="HTH-type_LysR_regulators"/>
</dbReference>
<dbReference type="Gene3D" id="1.10.10.10">
    <property type="entry name" value="Winged helix-like DNA-binding domain superfamily/Winged helix DNA-binding domain"/>
    <property type="match status" value="1"/>
</dbReference>
<dbReference type="Pfam" id="PF00126">
    <property type="entry name" value="HTH_1"/>
    <property type="match status" value="1"/>
</dbReference>
<dbReference type="GO" id="GO:0003677">
    <property type="term" value="F:DNA binding"/>
    <property type="evidence" value="ECO:0007669"/>
    <property type="project" value="UniProtKB-KW"/>
</dbReference>
<dbReference type="InterPro" id="IPR036388">
    <property type="entry name" value="WH-like_DNA-bd_sf"/>
</dbReference>
<dbReference type="PROSITE" id="PS50931">
    <property type="entry name" value="HTH_LYSR"/>
    <property type="match status" value="1"/>
</dbReference>
<dbReference type="GO" id="GO:0003700">
    <property type="term" value="F:DNA-binding transcription factor activity"/>
    <property type="evidence" value="ECO:0007669"/>
    <property type="project" value="InterPro"/>
</dbReference>
<organism evidence="6 7">
    <name type="scientific">Gordonia humi</name>
    <dbReference type="NCBI Taxonomy" id="686429"/>
    <lineage>
        <taxon>Bacteria</taxon>
        <taxon>Bacillati</taxon>
        <taxon>Actinomycetota</taxon>
        <taxon>Actinomycetes</taxon>
        <taxon>Mycobacteriales</taxon>
        <taxon>Gordoniaceae</taxon>
        <taxon>Gordonia</taxon>
    </lineage>
</organism>
<evidence type="ECO:0000256" key="3">
    <source>
        <dbReference type="ARBA" id="ARBA00023125"/>
    </source>
</evidence>
<dbReference type="Proteomes" id="UP000551501">
    <property type="component" value="Unassembled WGS sequence"/>
</dbReference>
<gene>
    <name evidence="6" type="ORF">BKA16_001030</name>
</gene>
<dbReference type="AlphaFoldDB" id="A0A840EVV4"/>
<evidence type="ECO:0000256" key="2">
    <source>
        <dbReference type="ARBA" id="ARBA00023015"/>
    </source>
</evidence>
<evidence type="ECO:0000313" key="7">
    <source>
        <dbReference type="Proteomes" id="UP000551501"/>
    </source>
</evidence>
<keyword evidence="7" id="KW-1185">Reference proteome</keyword>
<dbReference type="InterPro" id="IPR036390">
    <property type="entry name" value="WH_DNA-bd_sf"/>
</dbReference>
<dbReference type="InterPro" id="IPR005119">
    <property type="entry name" value="LysR_subst-bd"/>
</dbReference>
<feature type="domain" description="HTH lysR-type" evidence="5">
    <location>
        <begin position="1"/>
        <end position="58"/>
    </location>
</feature>
<dbReference type="GO" id="GO:0005829">
    <property type="term" value="C:cytosol"/>
    <property type="evidence" value="ECO:0007669"/>
    <property type="project" value="TreeGrafter"/>
</dbReference>
<dbReference type="Pfam" id="PF03466">
    <property type="entry name" value="LysR_substrate"/>
    <property type="match status" value="1"/>
</dbReference>
<dbReference type="SUPFAM" id="SSF46785">
    <property type="entry name" value="Winged helix' DNA-binding domain"/>
    <property type="match status" value="1"/>
</dbReference>
<keyword evidence="3 6" id="KW-0238">DNA-binding</keyword>
<dbReference type="InterPro" id="IPR000847">
    <property type="entry name" value="LysR_HTH_N"/>
</dbReference>
<reference evidence="6 7" key="1">
    <citation type="submission" date="2020-08" db="EMBL/GenBank/DDBJ databases">
        <title>Sequencing the genomes of 1000 actinobacteria strains.</title>
        <authorList>
            <person name="Klenk H.-P."/>
        </authorList>
    </citation>
    <scope>NUCLEOTIDE SEQUENCE [LARGE SCALE GENOMIC DNA]</scope>
    <source>
        <strain evidence="6 7">DSM 45298</strain>
    </source>
</reference>
<protein>
    <submittedName>
        <fullName evidence="6">DNA-binding transcriptional LysR family regulator</fullName>
    </submittedName>
</protein>
<sequence length="292" mass="29967">MELHQLRYLVRVAELGSFTAAAADLHVSQSGVSAQVAKLEHEVGHRLLDRRGRTIAPTDAGRAVLPYARAALDSVANITTVSDELSGLVRGSLRLGTVIGCTIPGYLAGFAHFRSVHPGVSVSVVEDNSDRLLADLVAGRLDVVLAAHADPLPAGVTGHTIVREPLAAVVRRDRGWASRTAIACADLADATVLTLPAGTGVRTALTATCAAARVEVTPAVSAHSPESVLALVELGSGVGVLTATMAAGHGDLVSIPISESVQTSLSLAVGPTPSAAARAMVTMLTERLTAPR</sequence>
<name>A0A840EVV4_9ACTN</name>
<comment type="similarity">
    <text evidence="1">Belongs to the LysR transcriptional regulatory family.</text>
</comment>
<dbReference type="SUPFAM" id="SSF53850">
    <property type="entry name" value="Periplasmic binding protein-like II"/>
    <property type="match status" value="1"/>
</dbReference>
<dbReference type="PRINTS" id="PR00039">
    <property type="entry name" value="HTHLYSR"/>
</dbReference>